<dbReference type="EMBL" id="MU393446">
    <property type="protein sequence ID" value="KAI4867486.1"/>
    <property type="molecule type" value="Genomic_DNA"/>
</dbReference>
<protein>
    <submittedName>
        <fullName evidence="1">Uncharacterized protein</fullName>
    </submittedName>
</protein>
<dbReference type="Proteomes" id="UP001497700">
    <property type="component" value="Unassembled WGS sequence"/>
</dbReference>
<evidence type="ECO:0000313" key="1">
    <source>
        <dbReference type="EMBL" id="KAI4867486.1"/>
    </source>
</evidence>
<comment type="caution">
    <text evidence="1">The sequence shown here is derived from an EMBL/GenBank/DDBJ whole genome shotgun (WGS) entry which is preliminary data.</text>
</comment>
<evidence type="ECO:0000313" key="2">
    <source>
        <dbReference type="Proteomes" id="UP001497700"/>
    </source>
</evidence>
<proteinExistence type="predicted"/>
<gene>
    <name evidence="1" type="ORF">F4820DRAFT_445934</name>
</gene>
<accession>A0ACB9Z6P0</accession>
<name>A0ACB9Z6P0_9PEZI</name>
<reference evidence="1 2" key="1">
    <citation type="journal article" date="2022" name="New Phytol.">
        <title>Ecological generalism drives hyperdiversity of secondary metabolite gene clusters in xylarialean endophytes.</title>
        <authorList>
            <person name="Franco M.E.E."/>
            <person name="Wisecaver J.H."/>
            <person name="Arnold A.E."/>
            <person name="Ju Y.M."/>
            <person name="Slot J.C."/>
            <person name="Ahrendt S."/>
            <person name="Moore L.P."/>
            <person name="Eastman K.E."/>
            <person name="Scott K."/>
            <person name="Konkel Z."/>
            <person name="Mondo S.J."/>
            <person name="Kuo A."/>
            <person name="Hayes R.D."/>
            <person name="Haridas S."/>
            <person name="Andreopoulos B."/>
            <person name="Riley R."/>
            <person name="LaButti K."/>
            <person name="Pangilinan J."/>
            <person name="Lipzen A."/>
            <person name="Amirebrahimi M."/>
            <person name="Yan J."/>
            <person name="Adam C."/>
            <person name="Keymanesh K."/>
            <person name="Ng V."/>
            <person name="Louie K."/>
            <person name="Northen T."/>
            <person name="Drula E."/>
            <person name="Henrissat B."/>
            <person name="Hsieh H.M."/>
            <person name="Youens-Clark K."/>
            <person name="Lutzoni F."/>
            <person name="Miadlikowska J."/>
            <person name="Eastwood D.C."/>
            <person name="Hamelin R.C."/>
            <person name="Grigoriev I.V."/>
            <person name="U'Ren J.M."/>
        </authorList>
    </citation>
    <scope>NUCLEOTIDE SEQUENCE [LARGE SCALE GENOMIC DNA]</scope>
    <source>
        <strain evidence="1 2">CBS 119005</strain>
    </source>
</reference>
<sequence length="638" mass="70836">MSQKSDRSNRSEALGLLDNSSDAGSIRSSNTDTWDAISISDHNPTEAVGAKAMISRQRSASGRITDVSTDVKNRPRATPTLKKKSKRESQLESTQLHRDLAYETLIGSHESEEKSRDSHQQRQHPSSLRPGSADFAPANATNKQGGPELRVTNAPSHNWKPQKPAYVQYVSGLGNSGSSVPPLSRYDAYRPLPPLPPQEQLPQERGREREREREHVSKSRGRNRNHKQTPNLYEAPARDESDNERRSSYSSSAYSFTTRSADPFSRRGHITEQTEHIRKRNSRSANSHTSFQPYNSSRGQSNQRVSGAPASTTARQRAINTSVSSPSSPSYSTFSVPPPSPSTRFSRSPSPGRGAWISDKPHQERPSLTARAREQMEKNLRLNLNRVSRRPRSSFVVHSVVRSPVADIATGWSSELELASPTPRPAAAAPGEYARNPSAKTRQGSRRESVASSESDFPEEPEEPSMSEGELAELEAWFQQHNDRFPLTPAHETTTRARARSVDSNDTNITRGHDDELFLAGSSFDTPVGETFFPSEWSRRERILLDQESTGSYFVPMSTTHSKRQRGQAVTGARYSGDSLDDRGDLPSQHHGGGGRPPRPESLPSSPPLCETPERMSMSDRQSLGSRSSRKSERENWI</sequence>
<organism evidence="1 2">
    <name type="scientific">Hypoxylon rubiginosum</name>
    <dbReference type="NCBI Taxonomy" id="110542"/>
    <lineage>
        <taxon>Eukaryota</taxon>
        <taxon>Fungi</taxon>
        <taxon>Dikarya</taxon>
        <taxon>Ascomycota</taxon>
        <taxon>Pezizomycotina</taxon>
        <taxon>Sordariomycetes</taxon>
        <taxon>Xylariomycetidae</taxon>
        <taxon>Xylariales</taxon>
        <taxon>Hypoxylaceae</taxon>
        <taxon>Hypoxylon</taxon>
    </lineage>
</organism>
<keyword evidence="2" id="KW-1185">Reference proteome</keyword>